<proteinExistence type="predicted"/>
<protein>
    <submittedName>
        <fullName evidence="2">Uncharacterized protein</fullName>
    </submittedName>
</protein>
<gene>
    <name evidence="2" type="ORF">PIB30_094062</name>
</gene>
<dbReference type="Proteomes" id="UP001341840">
    <property type="component" value="Unassembled WGS sequence"/>
</dbReference>
<dbReference type="EMBL" id="JASCZI010183292">
    <property type="protein sequence ID" value="MED6189258.1"/>
    <property type="molecule type" value="Genomic_DNA"/>
</dbReference>
<name>A0ABU6WYF2_9FABA</name>
<reference evidence="2 3" key="1">
    <citation type="journal article" date="2023" name="Plants (Basel)">
        <title>Bridging the Gap: Combining Genomics and Transcriptomics Approaches to Understand Stylosanthes scabra, an Orphan Legume from the Brazilian Caatinga.</title>
        <authorList>
            <person name="Ferreira-Neto J.R.C."/>
            <person name="da Silva M.D."/>
            <person name="Binneck E."/>
            <person name="de Melo N.F."/>
            <person name="da Silva R.H."/>
            <person name="de Melo A.L.T.M."/>
            <person name="Pandolfi V."/>
            <person name="Bustamante F.O."/>
            <person name="Brasileiro-Vidal A.C."/>
            <person name="Benko-Iseppon A.M."/>
        </authorList>
    </citation>
    <scope>NUCLEOTIDE SEQUENCE [LARGE SCALE GENOMIC DNA]</scope>
    <source>
        <tissue evidence="2">Leaves</tissue>
    </source>
</reference>
<organism evidence="2 3">
    <name type="scientific">Stylosanthes scabra</name>
    <dbReference type="NCBI Taxonomy" id="79078"/>
    <lineage>
        <taxon>Eukaryota</taxon>
        <taxon>Viridiplantae</taxon>
        <taxon>Streptophyta</taxon>
        <taxon>Embryophyta</taxon>
        <taxon>Tracheophyta</taxon>
        <taxon>Spermatophyta</taxon>
        <taxon>Magnoliopsida</taxon>
        <taxon>eudicotyledons</taxon>
        <taxon>Gunneridae</taxon>
        <taxon>Pentapetalae</taxon>
        <taxon>rosids</taxon>
        <taxon>fabids</taxon>
        <taxon>Fabales</taxon>
        <taxon>Fabaceae</taxon>
        <taxon>Papilionoideae</taxon>
        <taxon>50 kb inversion clade</taxon>
        <taxon>dalbergioids sensu lato</taxon>
        <taxon>Dalbergieae</taxon>
        <taxon>Pterocarpus clade</taxon>
        <taxon>Stylosanthes</taxon>
    </lineage>
</organism>
<evidence type="ECO:0000313" key="3">
    <source>
        <dbReference type="Proteomes" id="UP001341840"/>
    </source>
</evidence>
<feature type="compositionally biased region" description="Low complexity" evidence="1">
    <location>
        <begin position="106"/>
        <end position="115"/>
    </location>
</feature>
<sequence length="164" mass="18149">MPVEPVYDQPWRGRAPKRFKECFPCGVWKVDVKVISYVMPYYGNEAICTTMDAQWTEMAIRGRGRNIASTSSGSEPNAIEILAAINTMAVAMRNTAAATNRAVDQMNLNGNPNNNVPEDESDGGNGRPMTLATFLKVKPPEFKGTVNVTEADDWFQAMERSLQV</sequence>
<evidence type="ECO:0000256" key="1">
    <source>
        <dbReference type="SAM" id="MobiDB-lite"/>
    </source>
</evidence>
<keyword evidence="3" id="KW-1185">Reference proteome</keyword>
<feature type="region of interest" description="Disordered" evidence="1">
    <location>
        <begin position="106"/>
        <end position="127"/>
    </location>
</feature>
<comment type="caution">
    <text evidence="2">The sequence shown here is derived from an EMBL/GenBank/DDBJ whole genome shotgun (WGS) entry which is preliminary data.</text>
</comment>
<accession>A0ABU6WYF2</accession>
<evidence type="ECO:0000313" key="2">
    <source>
        <dbReference type="EMBL" id="MED6189258.1"/>
    </source>
</evidence>